<feature type="chain" id="PRO_5017808974" evidence="1">
    <location>
        <begin position="24"/>
        <end position="257"/>
    </location>
</feature>
<evidence type="ECO:0000259" key="2">
    <source>
        <dbReference type="PROSITE" id="PS50213"/>
    </source>
</evidence>
<dbReference type="GO" id="GO:0005615">
    <property type="term" value="C:extracellular space"/>
    <property type="evidence" value="ECO:0007669"/>
    <property type="project" value="TreeGrafter"/>
</dbReference>
<dbReference type="AlphaFoldDB" id="A0A3D8LI62"/>
<reference evidence="4" key="1">
    <citation type="submission" date="2018-08" db="EMBL/GenBank/DDBJ databases">
        <authorList>
            <person name="Liu Z.-W."/>
            <person name="Du Z.-J."/>
        </authorList>
    </citation>
    <scope>NUCLEOTIDE SEQUENCE [LARGE SCALE GENOMIC DNA]</scope>
    <source>
        <strain evidence="4">H4X</strain>
    </source>
</reference>
<evidence type="ECO:0000313" key="3">
    <source>
        <dbReference type="EMBL" id="RDV17139.1"/>
    </source>
</evidence>
<keyword evidence="1" id="KW-0732">Signal</keyword>
<feature type="domain" description="FAS1" evidence="2">
    <location>
        <begin position="109"/>
        <end position="243"/>
    </location>
</feature>
<dbReference type="SMART" id="SM00554">
    <property type="entry name" value="FAS1"/>
    <property type="match status" value="1"/>
</dbReference>
<evidence type="ECO:0000256" key="1">
    <source>
        <dbReference type="SAM" id="SignalP"/>
    </source>
</evidence>
<protein>
    <submittedName>
        <fullName evidence="3">Fasciclin domain-containing protein</fullName>
    </submittedName>
</protein>
<dbReference type="EMBL" id="QRGR01000001">
    <property type="protein sequence ID" value="RDV17139.1"/>
    <property type="molecule type" value="Genomic_DNA"/>
</dbReference>
<dbReference type="InterPro" id="IPR050904">
    <property type="entry name" value="Adhesion/Biosynth-related"/>
</dbReference>
<gene>
    <name evidence="3" type="ORF">DXT99_01085</name>
</gene>
<accession>A0A3D8LI62</accession>
<name>A0A3D8LI62_9BACT</name>
<comment type="caution">
    <text evidence="3">The sequence shown here is derived from an EMBL/GenBank/DDBJ whole genome shotgun (WGS) entry which is preliminary data.</text>
</comment>
<dbReference type="InterPro" id="IPR036378">
    <property type="entry name" value="FAS1_dom_sf"/>
</dbReference>
<dbReference type="PANTHER" id="PTHR10900">
    <property type="entry name" value="PERIOSTIN-RELATED"/>
    <property type="match status" value="1"/>
</dbReference>
<proteinExistence type="predicted"/>
<dbReference type="PROSITE" id="PS50213">
    <property type="entry name" value="FAS1"/>
    <property type="match status" value="1"/>
</dbReference>
<evidence type="ECO:0000313" key="4">
    <source>
        <dbReference type="Proteomes" id="UP000256708"/>
    </source>
</evidence>
<dbReference type="Gene3D" id="2.30.180.10">
    <property type="entry name" value="FAS1 domain"/>
    <property type="match status" value="1"/>
</dbReference>
<dbReference type="FunFam" id="2.30.180.10:FF:000032">
    <property type="entry name" value="Fasciclin domain-containing protein, putative"/>
    <property type="match status" value="1"/>
</dbReference>
<dbReference type="SUPFAM" id="SSF82153">
    <property type="entry name" value="FAS1 domain"/>
    <property type="match status" value="1"/>
</dbReference>
<dbReference type="Proteomes" id="UP000256708">
    <property type="component" value="Unassembled WGS sequence"/>
</dbReference>
<feature type="signal peptide" evidence="1">
    <location>
        <begin position="1"/>
        <end position="23"/>
    </location>
</feature>
<organism evidence="3 4">
    <name type="scientific">Pontibacter diazotrophicus</name>
    <dbReference type="NCBI Taxonomy" id="1400979"/>
    <lineage>
        <taxon>Bacteria</taxon>
        <taxon>Pseudomonadati</taxon>
        <taxon>Bacteroidota</taxon>
        <taxon>Cytophagia</taxon>
        <taxon>Cytophagales</taxon>
        <taxon>Hymenobacteraceae</taxon>
        <taxon>Pontibacter</taxon>
    </lineage>
</organism>
<dbReference type="PANTHER" id="PTHR10900:SF77">
    <property type="entry name" value="FI19380P1"/>
    <property type="match status" value="1"/>
</dbReference>
<keyword evidence="4" id="KW-1185">Reference proteome</keyword>
<dbReference type="Pfam" id="PF02469">
    <property type="entry name" value="Fasciclin"/>
    <property type="match status" value="1"/>
</dbReference>
<dbReference type="PROSITE" id="PS51257">
    <property type="entry name" value="PROKAR_LIPOPROTEIN"/>
    <property type="match status" value="1"/>
</dbReference>
<dbReference type="InterPro" id="IPR000782">
    <property type="entry name" value="FAS1_domain"/>
</dbReference>
<sequence length="257" mass="28246">MYISELKNLITMKKKTIIPMAFAAVMMFGCAGSDTTTMDDTTAMDTSATMSETQSMAGTAADTEENAMRSLVIEREIVAPVATIEVATLPLENPVSVGDMFDDIDDTEQYQLMDLARRSPNLTTFVTLIEQAGMVQDIERLDQATLFAPTNEAFANMDRQQLEMLIGPDNRANLMRVLQAHVLPSKVSSAQFNTTQRIQFTEDRYIPIDVTMNGTNVAIGGANIVKNNIEASNGYIHVVDSVILPDQVAVEDTRMGY</sequence>